<dbReference type="EMBL" id="HBUF01378479">
    <property type="protein sequence ID" value="CAG6729320.1"/>
    <property type="molecule type" value="Transcribed_RNA"/>
</dbReference>
<proteinExistence type="predicted"/>
<dbReference type="AlphaFoldDB" id="A0A8D8YIA3"/>
<keyword evidence="1" id="KW-0472">Membrane</keyword>
<feature type="transmembrane region" description="Helical" evidence="1">
    <location>
        <begin position="12"/>
        <end position="33"/>
    </location>
</feature>
<sequence>MKKNLVFEHKTILLSQTLAFFAPFLFISLLIFASNKMHPLFRSRYLSFYEPRQVLFVQERRRSCLLMALYCVGTASELKEIHRMSHSPLFTDNSLLNNRHSKMEYPVLYDVHFRKKLKNKKNKQTG</sequence>
<organism evidence="2">
    <name type="scientific">Cacopsylla melanoneura</name>
    <dbReference type="NCBI Taxonomy" id="428564"/>
    <lineage>
        <taxon>Eukaryota</taxon>
        <taxon>Metazoa</taxon>
        <taxon>Ecdysozoa</taxon>
        <taxon>Arthropoda</taxon>
        <taxon>Hexapoda</taxon>
        <taxon>Insecta</taxon>
        <taxon>Pterygota</taxon>
        <taxon>Neoptera</taxon>
        <taxon>Paraneoptera</taxon>
        <taxon>Hemiptera</taxon>
        <taxon>Sternorrhyncha</taxon>
        <taxon>Psylloidea</taxon>
        <taxon>Psyllidae</taxon>
        <taxon>Psyllinae</taxon>
        <taxon>Cacopsylla</taxon>
    </lineage>
</organism>
<evidence type="ECO:0000313" key="2">
    <source>
        <dbReference type="EMBL" id="CAG6729320.1"/>
    </source>
</evidence>
<keyword evidence="1" id="KW-0812">Transmembrane</keyword>
<protein>
    <submittedName>
        <fullName evidence="2">Uncharacterized protein</fullName>
    </submittedName>
</protein>
<accession>A0A8D8YIA3</accession>
<reference evidence="2" key="1">
    <citation type="submission" date="2021-05" db="EMBL/GenBank/DDBJ databases">
        <authorList>
            <person name="Alioto T."/>
            <person name="Alioto T."/>
            <person name="Gomez Garrido J."/>
        </authorList>
    </citation>
    <scope>NUCLEOTIDE SEQUENCE</scope>
</reference>
<name>A0A8D8YIA3_9HEMI</name>
<evidence type="ECO:0000256" key="1">
    <source>
        <dbReference type="SAM" id="Phobius"/>
    </source>
</evidence>
<keyword evidence="1" id="KW-1133">Transmembrane helix</keyword>